<feature type="transmembrane region" description="Helical" evidence="2">
    <location>
        <begin position="139"/>
        <end position="160"/>
    </location>
</feature>
<dbReference type="Proteomes" id="UP000186785">
    <property type="component" value="Unassembled WGS sequence"/>
</dbReference>
<dbReference type="EMBL" id="MQSV01000005">
    <property type="protein sequence ID" value="OKL46641.1"/>
    <property type="molecule type" value="Genomic_DNA"/>
</dbReference>
<keyword evidence="2" id="KW-1133">Transmembrane helix</keyword>
<evidence type="ECO:0000256" key="2">
    <source>
        <dbReference type="SAM" id="Phobius"/>
    </source>
</evidence>
<feature type="transmembrane region" description="Helical" evidence="2">
    <location>
        <begin position="51"/>
        <end position="70"/>
    </location>
</feature>
<reference evidence="3 4" key="1">
    <citation type="submission" date="2016-11" db="EMBL/GenBank/DDBJ databases">
        <title>Actinomyces gypaetusis sp. nov. isolated from the vulture Gypaetus barbatus in Qinghai Tibet Plateau China.</title>
        <authorList>
            <person name="Meng X."/>
        </authorList>
    </citation>
    <scope>NUCLEOTIDE SEQUENCE [LARGE SCALE GENOMIC DNA]</scope>
    <source>
        <strain evidence="3 4">VUL4_2</strain>
    </source>
</reference>
<feature type="region of interest" description="Disordered" evidence="1">
    <location>
        <begin position="1"/>
        <end position="29"/>
    </location>
</feature>
<gene>
    <name evidence="3" type="ORF">BSR29_07430</name>
</gene>
<keyword evidence="4" id="KW-1185">Reference proteome</keyword>
<comment type="caution">
    <text evidence="3">The sequence shown here is derived from an EMBL/GenBank/DDBJ whole genome shotgun (WGS) entry which is preliminary data.</text>
</comment>
<proteinExistence type="predicted"/>
<accession>A0A1Q5PKE3</accession>
<organism evidence="3 4">
    <name type="scientific">Boudabousia liubingyangii</name>
    <dbReference type="NCBI Taxonomy" id="1921764"/>
    <lineage>
        <taxon>Bacteria</taxon>
        <taxon>Bacillati</taxon>
        <taxon>Actinomycetota</taxon>
        <taxon>Actinomycetes</taxon>
        <taxon>Actinomycetales</taxon>
        <taxon>Actinomycetaceae</taxon>
        <taxon>Boudabousia</taxon>
    </lineage>
</organism>
<keyword evidence="2" id="KW-0472">Membrane</keyword>
<dbReference type="AlphaFoldDB" id="A0A1Q5PKE3"/>
<protein>
    <submittedName>
        <fullName evidence="3">Uncharacterized protein</fullName>
    </submittedName>
</protein>
<name>A0A1Q5PKE3_9ACTO</name>
<keyword evidence="2" id="KW-0812">Transmembrane</keyword>
<evidence type="ECO:0000313" key="4">
    <source>
        <dbReference type="Proteomes" id="UP000186785"/>
    </source>
</evidence>
<evidence type="ECO:0000313" key="3">
    <source>
        <dbReference type="EMBL" id="OKL46641.1"/>
    </source>
</evidence>
<evidence type="ECO:0000256" key="1">
    <source>
        <dbReference type="SAM" id="MobiDB-lite"/>
    </source>
</evidence>
<feature type="transmembrane region" description="Helical" evidence="2">
    <location>
        <begin position="107"/>
        <end position="127"/>
    </location>
</feature>
<sequence>MDPQNYENDDHDFSGHDEPLNEPLNEPVDDDDEEILLDGNSILCQSGFSRVLLGSIGFFQTFVSWSMLLGGELRGVLSLNTIIFGILAVWGFFAARKVAPNDIRPHLVAASNGLLFLLLVGATGLAQSNKISGYALLPIAFYMTFGLMIQAVFFLSFWFAPMEAKNQADPL</sequence>
<feature type="transmembrane region" description="Helical" evidence="2">
    <location>
        <begin position="76"/>
        <end position="95"/>
    </location>
</feature>
<dbReference type="RefSeq" id="WP_073709664.1">
    <property type="nucleotide sequence ID" value="NZ_MQSV01000005.1"/>
</dbReference>